<dbReference type="AlphaFoldDB" id="A0A5N3VLW0"/>
<evidence type="ECO:0000313" key="5">
    <source>
        <dbReference type="Proteomes" id="UP000326458"/>
    </source>
</evidence>
<feature type="domain" description="D-glutamate cyclase-like C-terminal" evidence="3">
    <location>
        <begin position="371"/>
        <end position="428"/>
    </location>
</feature>
<name>A0A5N3VLW0_MUNMU</name>
<dbReference type="InterPro" id="IPR025504">
    <property type="entry name" value="GLUCM_C"/>
</dbReference>
<dbReference type="EMBL" id="VCEA01000002">
    <property type="protein sequence ID" value="KAB0349365.1"/>
    <property type="molecule type" value="Genomic_DNA"/>
</dbReference>
<dbReference type="PANTHER" id="PTHR32022">
    <property type="entry name" value="D-GLUTAMATE CYCLASE, MITOCHONDRIAL"/>
    <property type="match status" value="1"/>
</dbReference>
<evidence type="ECO:0000313" key="4">
    <source>
        <dbReference type="EMBL" id="KAB0349365.1"/>
    </source>
</evidence>
<accession>A0A5N3VLW0</accession>
<dbReference type="InterPro" id="IPR038021">
    <property type="entry name" value="Putative_hydro-lyase"/>
</dbReference>
<dbReference type="Gene3D" id="3.30.2040.10">
    <property type="entry name" value="PSTPO5379-like domain"/>
    <property type="match status" value="1"/>
</dbReference>
<organism evidence="4 5">
    <name type="scientific">Muntiacus muntjak</name>
    <name type="common">Barking deer</name>
    <name type="synonym">Indian muntjac</name>
    <dbReference type="NCBI Taxonomy" id="9888"/>
    <lineage>
        <taxon>Eukaryota</taxon>
        <taxon>Metazoa</taxon>
        <taxon>Chordata</taxon>
        <taxon>Craniata</taxon>
        <taxon>Vertebrata</taxon>
        <taxon>Euteleostomi</taxon>
        <taxon>Mammalia</taxon>
        <taxon>Eutheria</taxon>
        <taxon>Laurasiatheria</taxon>
        <taxon>Artiodactyla</taxon>
        <taxon>Ruminantia</taxon>
        <taxon>Pecora</taxon>
        <taxon>Cervidae</taxon>
        <taxon>Muntiacinae</taxon>
        <taxon>Muntiacus</taxon>
    </lineage>
</organism>
<proteinExistence type="inferred from homology"/>
<gene>
    <name evidence="4" type="ORF">FD754_014222</name>
</gene>
<sequence length="464" mass="50185">MHFRVHIESGDLQAFLCVPRTGCPQFGECDSASWPRLRDVSAVGPPPCCVSEVSFQPLPVMEGREPGIGFGCPASSIKLTLAFHFRCRNGGSREKGTCPNPKARLEPRTPGSHLQNAQSGGTAVSCAIIAGFCCPLVITMMPAPKDYTKPRGIHFLFPSEERLGIKDLSKPDYGEVVVCQSGHVPVFWPSQLTSLDAVGSCIIPHWLSPVRQGCTVTTDLKGTATPARRLTPEGILEIHHVFQDPLRRSTASASAIQRISELKVMSAIDPGNKPAVGRLGSCPGELLRTSQARPHVHSVLLTTGFPMYFNYQPPDRLPGATALAAILQALEKRASMVIDQRTLSLHKKLVDEAAEQDAQAFLCRDGDPKSPSARKRNVEHLGDPIDDLFLSAHKIPGISSPGVGDKGKKLGMDKVKEAMKRHIRNGDILTLLRWSASQARLPGGGTWLGAYLINKLLEALCGQV</sequence>
<evidence type="ECO:0000256" key="2">
    <source>
        <dbReference type="ARBA" id="ARBA00023239"/>
    </source>
</evidence>
<dbReference type="Pfam" id="PF07286">
    <property type="entry name" value="D-Glu_cyclase"/>
    <property type="match status" value="1"/>
</dbReference>
<dbReference type="GO" id="GO:0006536">
    <property type="term" value="P:glutamate metabolic process"/>
    <property type="evidence" value="ECO:0007669"/>
    <property type="project" value="TreeGrafter"/>
</dbReference>
<dbReference type="Proteomes" id="UP000326458">
    <property type="component" value="Unassembled WGS sequence"/>
</dbReference>
<comment type="similarity">
    <text evidence="1">Belongs to the D-glutamate cyclase family.</text>
</comment>
<dbReference type="Pfam" id="PF14336">
    <property type="entry name" value="GLUCM-like_C"/>
    <property type="match status" value="2"/>
</dbReference>
<dbReference type="PANTHER" id="PTHR32022:SF10">
    <property type="entry name" value="D-GLUTAMATE CYCLASE, MITOCHONDRIAL"/>
    <property type="match status" value="1"/>
</dbReference>
<protein>
    <recommendedName>
        <fullName evidence="3">D-glutamate cyclase-like C-terminal domain-containing protein</fullName>
    </recommendedName>
</protein>
<feature type="domain" description="D-glutamate cyclase-like C-terminal" evidence="3">
    <location>
        <begin position="268"/>
        <end position="357"/>
    </location>
</feature>
<keyword evidence="2" id="KW-0456">Lyase</keyword>
<dbReference type="Gene3D" id="3.90.1640.20">
    <property type="entry name" value="TON_0340"/>
    <property type="match status" value="1"/>
</dbReference>
<evidence type="ECO:0000259" key="3">
    <source>
        <dbReference type="Pfam" id="PF14336"/>
    </source>
</evidence>
<evidence type="ECO:0000256" key="1">
    <source>
        <dbReference type="ARBA" id="ARBA00007896"/>
    </source>
</evidence>
<keyword evidence="5" id="KW-1185">Reference proteome</keyword>
<comment type="caution">
    <text evidence="4">The sequence shown here is derived from an EMBL/GenBank/DDBJ whole genome shotgun (WGS) entry which is preliminary data.</text>
</comment>
<dbReference type="InterPro" id="IPR009906">
    <property type="entry name" value="D-Glu_cyclase"/>
</dbReference>
<dbReference type="GO" id="GO:0047820">
    <property type="term" value="F:D-glutamate cyclase activity"/>
    <property type="evidence" value="ECO:0007669"/>
    <property type="project" value="TreeGrafter"/>
</dbReference>
<reference evidence="4 5" key="1">
    <citation type="submission" date="2019-06" db="EMBL/GenBank/DDBJ databases">
        <title>Discovery of a novel chromosome fission-fusion reversal in muntjac.</title>
        <authorList>
            <person name="Mudd A.B."/>
            <person name="Bredeson J.V."/>
            <person name="Baum R."/>
            <person name="Hockemeyer D."/>
            <person name="Rokhsar D.S."/>
        </authorList>
    </citation>
    <scope>NUCLEOTIDE SEQUENCE [LARGE SCALE GENOMIC DNA]</scope>
    <source>
        <strain evidence="4">UTSW_UCB_Mm</strain>
        <tissue evidence="4">Fibroblast cell line</tissue>
    </source>
</reference>
<dbReference type="SUPFAM" id="SSF160920">
    <property type="entry name" value="PSTPO5379-like"/>
    <property type="match status" value="1"/>
</dbReference>